<evidence type="ECO:0000313" key="9">
    <source>
        <dbReference type="EMBL" id="PKY71808.1"/>
    </source>
</evidence>
<dbReference type="EC" id="5.2.1.8" evidence="6"/>
<dbReference type="Proteomes" id="UP000235122">
    <property type="component" value="Unassembled WGS sequence"/>
</dbReference>
<dbReference type="STRING" id="33007.HMPREF3198_02259"/>
<protein>
    <recommendedName>
        <fullName evidence="6">Peptidyl-prolyl cis-trans isomerase</fullName>
        <ecNumber evidence="6">5.2.1.8</ecNumber>
    </recommendedName>
</protein>
<reference evidence="9 10" key="1">
    <citation type="submission" date="2017-12" db="EMBL/GenBank/DDBJ databases">
        <title>Phylogenetic diversity of female urinary microbiome.</title>
        <authorList>
            <person name="Thomas-White K."/>
            <person name="Wolfe A.J."/>
        </authorList>
    </citation>
    <scope>NUCLEOTIDE SEQUENCE [LARGE SCALE GENOMIC DNA]</scope>
    <source>
        <strain evidence="9 10">UMB0402</strain>
    </source>
</reference>
<dbReference type="PROSITE" id="PS51257">
    <property type="entry name" value="PROKAR_LIPOPROTEIN"/>
    <property type="match status" value="1"/>
</dbReference>
<comment type="catalytic activity">
    <reaction evidence="1 5 6">
        <text>[protein]-peptidylproline (omega=180) = [protein]-peptidylproline (omega=0)</text>
        <dbReference type="Rhea" id="RHEA:16237"/>
        <dbReference type="Rhea" id="RHEA-COMP:10747"/>
        <dbReference type="Rhea" id="RHEA-COMP:10748"/>
        <dbReference type="ChEBI" id="CHEBI:83833"/>
        <dbReference type="ChEBI" id="CHEBI:83834"/>
        <dbReference type="EC" id="5.2.1.8"/>
    </reaction>
</comment>
<accession>A0A2I1IL10</accession>
<evidence type="ECO:0000313" key="10">
    <source>
        <dbReference type="Proteomes" id="UP000235122"/>
    </source>
</evidence>
<comment type="caution">
    <text evidence="9">The sequence shown here is derived from an EMBL/GenBank/DDBJ whole genome shotgun (WGS) entry which is preliminary data.</text>
</comment>
<keyword evidence="3 5" id="KW-0697">Rotamase</keyword>
<proteinExistence type="inferred from homology"/>
<evidence type="ECO:0000256" key="7">
    <source>
        <dbReference type="SAM" id="MobiDB-lite"/>
    </source>
</evidence>
<dbReference type="Gene3D" id="3.10.50.40">
    <property type="match status" value="1"/>
</dbReference>
<keyword evidence="10" id="KW-1185">Reference proteome</keyword>
<evidence type="ECO:0000256" key="3">
    <source>
        <dbReference type="ARBA" id="ARBA00023110"/>
    </source>
</evidence>
<dbReference type="EMBL" id="PKKO01000005">
    <property type="protein sequence ID" value="PKY71808.1"/>
    <property type="molecule type" value="Genomic_DNA"/>
</dbReference>
<comment type="similarity">
    <text evidence="2 6">Belongs to the FKBP-type PPIase family.</text>
</comment>
<feature type="domain" description="PPIase FKBP-type" evidence="8">
    <location>
        <begin position="81"/>
        <end position="167"/>
    </location>
</feature>
<dbReference type="PANTHER" id="PTHR43811:SF19">
    <property type="entry name" value="39 KDA FK506-BINDING NUCLEAR PROTEIN"/>
    <property type="match status" value="1"/>
</dbReference>
<evidence type="ECO:0000256" key="2">
    <source>
        <dbReference type="ARBA" id="ARBA00006577"/>
    </source>
</evidence>
<dbReference type="InterPro" id="IPR046357">
    <property type="entry name" value="PPIase_dom_sf"/>
</dbReference>
<keyword evidence="4 5" id="KW-0413">Isomerase</keyword>
<dbReference type="PROSITE" id="PS50059">
    <property type="entry name" value="FKBP_PPIASE"/>
    <property type="match status" value="1"/>
</dbReference>
<dbReference type="GO" id="GO:0003755">
    <property type="term" value="F:peptidyl-prolyl cis-trans isomerase activity"/>
    <property type="evidence" value="ECO:0007669"/>
    <property type="project" value="UniProtKB-UniRule"/>
</dbReference>
<evidence type="ECO:0000256" key="5">
    <source>
        <dbReference type="PROSITE-ProRule" id="PRU00277"/>
    </source>
</evidence>
<evidence type="ECO:0000256" key="4">
    <source>
        <dbReference type="ARBA" id="ARBA00023235"/>
    </source>
</evidence>
<dbReference type="Pfam" id="PF00254">
    <property type="entry name" value="FKBP_C"/>
    <property type="match status" value="1"/>
</dbReference>
<dbReference type="RefSeq" id="WP_024331628.1">
    <property type="nucleotide sequence ID" value="NZ_JASOXK010000009.1"/>
</dbReference>
<dbReference type="AlphaFoldDB" id="A0A2I1IL10"/>
<evidence type="ECO:0000259" key="8">
    <source>
        <dbReference type="PROSITE" id="PS50059"/>
    </source>
</evidence>
<name>A0A2I1IL10_9ACTO</name>
<evidence type="ECO:0000256" key="6">
    <source>
        <dbReference type="RuleBase" id="RU003915"/>
    </source>
</evidence>
<evidence type="ECO:0000256" key="1">
    <source>
        <dbReference type="ARBA" id="ARBA00000971"/>
    </source>
</evidence>
<dbReference type="InterPro" id="IPR001179">
    <property type="entry name" value="PPIase_FKBP_dom"/>
</dbReference>
<feature type="region of interest" description="Disordered" evidence="7">
    <location>
        <begin position="34"/>
        <end position="56"/>
    </location>
</feature>
<dbReference type="GeneID" id="35866997"/>
<organism evidence="9 10">
    <name type="scientific">Winkia neuii</name>
    <dbReference type="NCBI Taxonomy" id="33007"/>
    <lineage>
        <taxon>Bacteria</taxon>
        <taxon>Bacillati</taxon>
        <taxon>Actinomycetota</taxon>
        <taxon>Actinomycetes</taxon>
        <taxon>Actinomycetales</taxon>
        <taxon>Actinomycetaceae</taxon>
        <taxon>Winkia</taxon>
    </lineage>
</organism>
<gene>
    <name evidence="9" type="ORF">CYJ19_08810</name>
</gene>
<dbReference type="SUPFAM" id="SSF54534">
    <property type="entry name" value="FKBP-like"/>
    <property type="match status" value="1"/>
</dbReference>
<dbReference type="PANTHER" id="PTHR43811">
    <property type="entry name" value="FKBP-TYPE PEPTIDYL-PROLYL CIS-TRANS ISOMERASE FKPA"/>
    <property type="match status" value="1"/>
</dbReference>
<sequence length="316" mass="32866">MRYKTLAGTSRLLAILAIFSIIVFALSACSSQSSSQSEKGFPAVSGKEGQKPTIAKGVGTAPKELKTRVLKKGSGHKVGAKDTVLASYSGQLWNGKVFDSTWENNRGPAAFGLNQVIPGWKEGLAGKHVGDRVQLVIPPDKGYGAKENGPIPANSTLVFVVDIKDSANMADTSILNKAKATGASLPEGLSVAGKPGAKPELKIEKNFAAPSEFKAIVLSEGTGEPVQADDIVGYHITAQLVSSDGPKDSPQSSWDMGGVQTTPQSIGSNGEVMKLFLGQKVGSRVLLLMPASKGASGNPIDARVVILDITGKLATK</sequence>